<evidence type="ECO:0000313" key="1">
    <source>
        <dbReference type="EMBL" id="KAG6928065.1"/>
    </source>
</evidence>
<gene>
    <name evidence="1" type="ORF">G0U57_008820</name>
</gene>
<dbReference type="AlphaFoldDB" id="A0A8T1SHF8"/>
<reference evidence="1 2" key="1">
    <citation type="journal article" date="2020" name="G3 (Bethesda)">
        <title>Draft Genome of the Common Snapping Turtle, Chelydra serpentina, a Model for Phenotypic Plasticity in Reptiles.</title>
        <authorList>
            <person name="Das D."/>
            <person name="Singh S.K."/>
            <person name="Bierstedt J."/>
            <person name="Erickson A."/>
            <person name="Galli G.L.J."/>
            <person name="Crossley D.A. 2nd"/>
            <person name="Rhen T."/>
        </authorList>
    </citation>
    <scope>NUCLEOTIDE SEQUENCE [LARGE SCALE GENOMIC DNA]</scope>
    <source>
        <strain evidence="1">KW</strain>
    </source>
</reference>
<feature type="non-terminal residue" evidence="1">
    <location>
        <position position="1"/>
    </location>
</feature>
<protein>
    <submittedName>
        <fullName evidence="1">Calcium voltage-gated channel subunit alpha1 I</fullName>
    </submittedName>
</protein>
<feature type="non-terminal residue" evidence="1">
    <location>
        <position position="140"/>
    </location>
</feature>
<evidence type="ECO:0000313" key="2">
    <source>
        <dbReference type="Proteomes" id="UP000765507"/>
    </source>
</evidence>
<name>A0A8T1SHF8_CHESE</name>
<accession>A0A8T1SHF8</accession>
<dbReference type="Proteomes" id="UP000765507">
    <property type="component" value="Unassembled WGS sequence"/>
</dbReference>
<keyword evidence="2" id="KW-1185">Reference proteome</keyword>
<organism evidence="1 2">
    <name type="scientific">Chelydra serpentina</name>
    <name type="common">Snapping turtle</name>
    <name type="synonym">Testudo serpentina</name>
    <dbReference type="NCBI Taxonomy" id="8475"/>
    <lineage>
        <taxon>Eukaryota</taxon>
        <taxon>Metazoa</taxon>
        <taxon>Chordata</taxon>
        <taxon>Craniata</taxon>
        <taxon>Vertebrata</taxon>
        <taxon>Euteleostomi</taxon>
        <taxon>Archelosauria</taxon>
        <taxon>Testudinata</taxon>
        <taxon>Testudines</taxon>
        <taxon>Cryptodira</taxon>
        <taxon>Durocryptodira</taxon>
        <taxon>Americhelydia</taxon>
        <taxon>Chelydroidea</taxon>
        <taxon>Chelydridae</taxon>
        <taxon>Chelydra</taxon>
    </lineage>
</organism>
<dbReference type="EMBL" id="JAHGAV010000230">
    <property type="protein sequence ID" value="KAG6928065.1"/>
    <property type="molecule type" value="Genomic_DNA"/>
</dbReference>
<sequence>VCVYLWGGARVGNFSKLPFFFQFYFFDLDFPFWRSLFHAKEFSFCASMAEYVSHPSSAWHSGRQPPHTSALCPLELMDLGVTEQVSPLEQPPPSLELGDEEDINSPLDPDVPYPDLAPVVFFCLKQTTSPRNWCIKMVCN</sequence>
<dbReference type="OrthoDB" id="8195947at2759"/>
<proteinExistence type="predicted"/>
<comment type="caution">
    <text evidence="1">The sequence shown here is derived from an EMBL/GenBank/DDBJ whole genome shotgun (WGS) entry which is preliminary data.</text>
</comment>